<dbReference type="Gene3D" id="2.20.25.80">
    <property type="entry name" value="WRKY domain"/>
    <property type="match status" value="1"/>
</dbReference>
<reference evidence="8 9" key="1">
    <citation type="journal article" date="2020" name="Nat. Food">
        <title>A phased Vanilla planifolia genome enables genetic improvement of flavour and production.</title>
        <authorList>
            <person name="Hasing T."/>
            <person name="Tang H."/>
            <person name="Brym M."/>
            <person name="Khazi F."/>
            <person name="Huang T."/>
            <person name="Chambers A.H."/>
        </authorList>
    </citation>
    <scope>NUCLEOTIDE SEQUENCE [LARGE SCALE GENOMIC DNA]</scope>
    <source>
        <tissue evidence="8">Leaf</tissue>
    </source>
</reference>
<dbReference type="InterPro" id="IPR036576">
    <property type="entry name" value="WRKY_dom_sf"/>
</dbReference>
<evidence type="ECO:0000313" key="9">
    <source>
        <dbReference type="Proteomes" id="UP000636800"/>
    </source>
</evidence>
<dbReference type="Pfam" id="PF03106">
    <property type="entry name" value="WRKY"/>
    <property type="match status" value="1"/>
</dbReference>
<dbReference type="InterPro" id="IPR044810">
    <property type="entry name" value="WRKY_plant"/>
</dbReference>
<sequence length="283" mass="31221">MCFQGTEHSTWEDAIKELGQVRESVAHLASLVEHGPPESATAELLIKEILGSISAATAILESGKGPASPQVNSPSSCVTGSKQMRGGKRVMQSTRKTNYRRRANPYTTLRKVTSATVNDGHSWRKYGQKDIFGSKFPRNYYRCTYKFDRHCKASRQVQKSEDDPSVYVITYFGEHTCSNAEKSSSPRGEPRVISFDVKQETQSTVPSLGQEGEEEVVSNLTSIDSPSDYFASLDAKMTESGPTGAQHIGSSSCSNSSIPSYDIEFLDLDDLLYFDHPCDLLHV</sequence>
<gene>
    <name evidence="8" type="ORF">HPP92_017913</name>
</gene>
<keyword evidence="4" id="KW-0804">Transcription</keyword>
<proteinExistence type="predicted"/>
<keyword evidence="9" id="KW-1185">Reference proteome</keyword>
<dbReference type="GO" id="GO:0003700">
    <property type="term" value="F:DNA-binding transcription factor activity"/>
    <property type="evidence" value="ECO:0007669"/>
    <property type="project" value="InterPro"/>
</dbReference>
<comment type="subcellular location">
    <subcellularLocation>
        <location evidence="1">Nucleus</location>
    </subcellularLocation>
</comment>
<evidence type="ECO:0000259" key="7">
    <source>
        <dbReference type="PROSITE" id="PS50811"/>
    </source>
</evidence>
<dbReference type="SUPFAM" id="SSF118290">
    <property type="entry name" value="WRKY DNA-binding domain"/>
    <property type="match status" value="1"/>
</dbReference>
<comment type="caution">
    <text evidence="8">The sequence shown here is derived from an EMBL/GenBank/DDBJ whole genome shotgun (WGS) entry which is preliminary data.</text>
</comment>
<feature type="domain" description="WRKY" evidence="7">
    <location>
        <begin position="112"/>
        <end position="175"/>
    </location>
</feature>
<accession>A0A835Q7U1</accession>
<dbReference type="PANTHER" id="PTHR32096">
    <property type="entry name" value="WRKY TRANSCRIPTION FACTOR 30-RELATED-RELATED"/>
    <property type="match status" value="1"/>
</dbReference>
<dbReference type="PROSITE" id="PS50811">
    <property type="entry name" value="WRKY"/>
    <property type="match status" value="1"/>
</dbReference>
<dbReference type="GO" id="GO:0005634">
    <property type="term" value="C:nucleus"/>
    <property type="evidence" value="ECO:0007669"/>
    <property type="project" value="UniProtKB-SubCell"/>
</dbReference>
<keyword evidence="2" id="KW-0805">Transcription regulation</keyword>
<evidence type="ECO:0000256" key="2">
    <source>
        <dbReference type="ARBA" id="ARBA00023015"/>
    </source>
</evidence>
<dbReference type="SMART" id="SM00774">
    <property type="entry name" value="WRKY"/>
    <property type="match status" value="1"/>
</dbReference>
<dbReference type="Proteomes" id="UP000636800">
    <property type="component" value="Unassembled WGS sequence"/>
</dbReference>
<feature type="compositionally biased region" description="Polar residues" evidence="6">
    <location>
        <begin position="69"/>
        <end position="82"/>
    </location>
</feature>
<dbReference type="OrthoDB" id="44at2759"/>
<evidence type="ECO:0000256" key="1">
    <source>
        <dbReference type="ARBA" id="ARBA00004123"/>
    </source>
</evidence>
<evidence type="ECO:0000256" key="5">
    <source>
        <dbReference type="ARBA" id="ARBA00023242"/>
    </source>
</evidence>
<keyword evidence="5" id="KW-0539">Nucleus</keyword>
<evidence type="ECO:0000313" key="8">
    <source>
        <dbReference type="EMBL" id="KAG0466333.1"/>
    </source>
</evidence>
<organism evidence="8 9">
    <name type="scientific">Vanilla planifolia</name>
    <name type="common">Vanilla</name>
    <dbReference type="NCBI Taxonomy" id="51239"/>
    <lineage>
        <taxon>Eukaryota</taxon>
        <taxon>Viridiplantae</taxon>
        <taxon>Streptophyta</taxon>
        <taxon>Embryophyta</taxon>
        <taxon>Tracheophyta</taxon>
        <taxon>Spermatophyta</taxon>
        <taxon>Magnoliopsida</taxon>
        <taxon>Liliopsida</taxon>
        <taxon>Asparagales</taxon>
        <taxon>Orchidaceae</taxon>
        <taxon>Vanilloideae</taxon>
        <taxon>Vanilleae</taxon>
        <taxon>Vanilla</taxon>
    </lineage>
</organism>
<dbReference type="PANTHER" id="PTHR32096:SF146">
    <property type="entry name" value="WRKY TRANSCRIPTION FACTOR 19-RELATED"/>
    <property type="match status" value="1"/>
</dbReference>
<dbReference type="AlphaFoldDB" id="A0A835Q7U1"/>
<dbReference type="GO" id="GO:0000976">
    <property type="term" value="F:transcription cis-regulatory region binding"/>
    <property type="evidence" value="ECO:0007669"/>
    <property type="project" value="TreeGrafter"/>
</dbReference>
<evidence type="ECO:0000256" key="4">
    <source>
        <dbReference type="ARBA" id="ARBA00023163"/>
    </source>
</evidence>
<feature type="region of interest" description="Disordered" evidence="6">
    <location>
        <begin position="62"/>
        <end position="88"/>
    </location>
</feature>
<dbReference type="InterPro" id="IPR003657">
    <property type="entry name" value="WRKY_dom"/>
</dbReference>
<keyword evidence="3" id="KW-0238">DNA-binding</keyword>
<dbReference type="EMBL" id="JADCNL010000009">
    <property type="protein sequence ID" value="KAG0466333.1"/>
    <property type="molecule type" value="Genomic_DNA"/>
</dbReference>
<evidence type="ECO:0000256" key="3">
    <source>
        <dbReference type="ARBA" id="ARBA00023125"/>
    </source>
</evidence>
<evidence type="ECO:0000256" key="6">
    <source>
        <dbReference type="SAM" id="MobiDB-lite"/>
    </source>
</evidence>
<protein>
    <recommendedName>
        <fullName evidence="7">WRKY domain-containing protein</fullName>
    </recommendedName>
</protein>
<name>A0A835Q7U1_VANPL</name>